<dbReference type="GO" id="GO:0022627">
    <property type="term" value="C:cytosolic small ribosomal subunit"/>
    <property type="evidence" value="ECO:0007669"/>
    <property type="project" value="TreeGrafter"/>
</dbReference>
<comment type="function">
    <text evidence="8">With S4 and S12 plays an important role in translational accuracy.</text>
</comment>
<proteinExistence type="inferred from homology"/>
<reference evidence="11" key="1">
    <citation type="journal article" date="2022" name="Nat. Microbiol.">
        <title>Unique mobile elements and scalable gene flow at the prokaryote-eukaryote boundary revealed by circularized Asgard archaea genomes.</title>
        <authorList>
            <person name="Wu F."/>
            <person name="Speth D.R."/>
            <person name="Philosof A."/>
            <person name="Cremiere A."/>
            <person name="Narayanan A."/>
            <person name="Barco R.A."/>
            <person name="Connon S.A."/>
            <person name="Amend J.P."/>
            <person name="Antoshechkin I.A."/>
            <person name="Orphan V.J."/>
        </authorList>
    </citation>
    <scope>NUCLEOTIDE SEQUENCE</scope>
    <source>
        <strain evidence="11">PM71</strain>
    </source>
</reference>
<dbReference type="Gene3D" id="3.30.160.20">
    <property type="match status" value="1"/>
</dbReference>
<dbReference type="EMBL" id="CP084166">
    <property type="protein sequence ID" value="UJG39758.1"/>
    <property type="molecule type" value="Genomic_DNA"/>
</dbReference>
<evidence type="ECO:0000256" key="8">
    <source>
        <dbReference type="HAMAP-Rule" id="MF_01307"/>
    </source>
</evidence>
<dbReference type="NCBIfam" id="NF003125">
    <property type="entry name" value="PRK04044.1"/>
    <property type="match status" value="1"/>
</dbReference>
<dbReference type="PANTHER" id="PTHR13718">
    <property type="entry name" value="RIBOSOMAL S SUBUNIT"/>
    <property type="match status" value="1"/>
</dbReference>
<keyword evidence="4 8" id="KW-0689">Ribosomal protein</keyword>
<dbReference type="NCBIfam" id="TIGR01020">
    <property type="entry name" value="uS5_euk_arch"/>
    <property type="match status" value="1"/>
</dbReference>
<comment type="domain">
    <text evidence="8">The N-terminal domain interacts with the head of the 30S subunit; the C-terminal domain interacts with the body and contacts protein S4. The interaction surface between S4 and S5 is involved in control of translational fidelity.</text>
</comment>
<comment type="subunit">
    <text evidence="6 8">Part of the 30S ribosomal subunit. Contacts protein S4.</text>
</comment>
<dbReference type="Proteomes" id="UP001201020">
    <property type="component" value="Chromosome"/>
</dbReference>
<keyword evidence="5 8" id="KW-0687">Ribonucleoprotein</keyword>
<dbReference type="SUPFAM" id="SSF54768">
    <property type="entry name" value="dsRNA-binding domain-like"/>
    <property type="match status" value="1"/>
</dbReference>
<dbReference type="Pfam" id="PF00333">
    <property type="entry name" value="Ribosomal_S5"/>
    <property type="match status" value="1"/>
</dbReference>
<dbReference type="InterPro" id="IPR013810">
    <property type="entry name" value="Ribosomal_uS5_N"/>
</dbReference>
<evidence type="ECO:0000256" key="3">
    <source>
        <dbReference type="ARBA" id="ARBA00022884"/>
    </source>
</evidence>
<dbReference type="InterPro" id="IPR014721">
    <property type="entry name" value="Ribsml_uS5_D2-typ_fold_subgr"/>
</dbReference>
<sequence length="212" mass="23486">MSSNDFLDYEEWEPLTRLGRMVKEGQITSIDEIFAQNLKIQEAEIIDILLPDLEDEVIDIKLVQRQSDAGRKRRFRATVVVGNKNGYVGVGEAKLKEIGPAIKKAITNAKLNIRPVRRSCGSWECSCGGNHTVPYKVEGKCGSTKVVLIPAPRGLGLVVGDVAKTVLRLAGIDDVWSKTFGETRTTNNFAKATFEALKNTYSVVAPYDWTKQ</sequence>
<dbReference type="InterPro" id="IPR018192">
    <property type="entry name" value="Ribosomal_uS5_N_CS"/>
</dbReference>
<evidence type="ECO:0000256" key="9">
    <source>
        <dbReference type="RuleBase" id="RU003823"/>
    </source>
</evidence>
<evidence type="ECO:0000256" key="7">
    <source>
        <dbReference type="ARBA" id="ARBA00035255"/>
    </source>
</evidence>
<dbReference type="FunFam" id="3.30.160.20:FF:000002">
    <property type="entry name" value="40S ribosomal protein S2"/>
    <property type="match status" value="1"/>
</dbReference>
<keyword evidence="3 8" id="KW-0694">RNA-binding</keyword>
<evidence type="ECO:0000256" key="1">
    <source>
        <dbReference type="ARBA" id="ARBA00008945"/>
    </source>
</evidence>
<evidence type="ECO:0000256" key="6">
    <source>
        <dbReference type="ARBA" id="ARBA00025844"/>
    </source>
</evidence>
<dbReference type="GO" id="GO:0006412">
    <property type="term" value="P:translation"/>
    <property type="evidence" value="ECO:0007669"/>
    <property type="project" value="UniProtKB-UniRule"/>
</dbReference>
<dbReference type="PROSITE" id="PS00585">
    <property type="entry name" value="RIBOSOMAL_S5"/>
    <property type="match status" value="1"/>
</dbReference>
<accession>A0A9Y1BIK8</accession>
<evidence type="ECO:0000259" key="10">
    <source>
        <dbReference type="PROSITE" id="PS50881"/>
    </source>
</evidence>
<dbReference type="HAMAP" id="MF_01307_A">
    <property type="entry name" value="Ribosomal_uS5_A"/>
    <property type="match status" value="1"/>
</dbReference>
<feature type="domain" description="S5 DRBM" evidence="10">
    <location>
        <begin position="53"/>
        <end position="116"/>
    </location>
</feature>
<comment type="similarity">
    <text evidence="1 8 9">Belongs to the universal ribosomal protein uS5 family.</text>
</comment>
<dbReference type="AlphaFoldDB" id="A0A9Y1BIK8"/>
<dbReference type="InterPro" id="IPR005324">
    <property type="entry name" value="Ribosomal_uS5_C"/>
</dbReference>
<dbReference type="GO" id="GO:0003735">
    <property type="term" value="F:structural constituent of ribosome"/>
    <property type="evidence" value="ECO:0007669"/>
    <property type="project" value="UniProtKB-UniRule"/>
</dbReference>
<dbReference type="GO" id="GO:0019843">
    <property type="term" value="F:rRNA binding"/>
    <property type="evidence" value="ECO:0007669"/>
    <property type="project" value="UniProtKB-UniRule"/>
</dbReference>
<evidence type="ECO:0000256" key="2">
    <source>
        <dbReference type="ARBA" id="ARBA00022730"/>
    </source>
</evidence>
<dbReference type="InterPro" id="IPR047866">
    <property type="entry name" value="Ribosomal_uS5_arc"/>
</dbReference>
<dbReference type="PANTHER" id="PTHR13718:SF4">
    <property type="entry name" value="40S RIBOSOMAL PROTEIN S2"/>
    <property type="match status" value="1"/>
</dbReference>
<dbReference type="Pfam" id="PF03719">
    <property type="entry name" value="Ribosomal_S5_C"/>
    <property type="match status" value="1"/>
</dbReference>
<dbReference type="SUPFAM" id="SSF54211">
    <property type="entry name" value="Ribosomal protein S5 domain 2-like"/>
    <property type="match status" value="1"/>
</dbReference>
<dbReference type="InterPro" id="IPR005711">
    <property type="entry name" value="Ribosomal_uS5_euk/arc"/>
</dbReference>
<gene>
    <name evidence="11" type="primary">rpsE</name>
    <name evidence="8" type="synonym">rps5</name>
    <name evidence="11" type="ORF">K9W45_07780</name>
</gene>
<dbReference type="Gene3D" id="3.30.230.10">
    <property type="match status" value="1"/>
</dbReference>
<organism evidence="11">
    <name type="scientific">Candidatus Heimdallarchaeum aukensis</name>
    <dbReference type="NCBI Taxonomy" id="2876573"/>
    <lineage>
        <taxon>Archaea</taxon>
        <taxon>Promethearchaeati</taxon>
        <taxon>Candidatus Heimdallarchaeota</taxon>
        <taxon>Candidatus Heimdallarchaeia (ex Rinke et al. 2021) (nom. nud.)</taxon>
        <taxon>Candidatus Heimdallarchaeales</taxon>
        <taxon>Candidatus Heimdallarchaeaceae</taxon>
        <taxon>Candidatus Heimdallarchaeum</taxon>
    </lineage>
</organism>
<evidence type="ECO:0000313" key="11">
    <source>
        <dbReference type="EMBL" id="UJG39758.1"/>
    </source>
</evidence>
<dbReference type="InterPro" id="IPR000851">
    <property type="entry name" value="Ribosomal_uS5"/>
</dbReference>
<keyword evidence="2 8" id="KW-0699">rRNA-binding</keyword>
<dbReference type="PROSITE" id="PS50881">
    <property type="entry name" value="S5_DSRBD"/>
    <property type="match status" value="1"/>
</dbReference>
<dbReference type="InterPro" id="IPR020568">
    <property type="entry name" value="Ribosomal_Su5_D2-typ_SF"/>
</dbReference>
<name>A0A9Y1BIK8_9ARCH</name>
<evidence type="ECO:0000256" key="4">
    <source>
        <dbReference type="ARBA" id="ARBA00022980"/>
    </source>
</evidence>
<protein>
    <recommendedName>
        <fullName evidence="7 8">Small ribosomal subunit protein uS5</fullName>
    </recommendedName>
</protein>
<dbReference type="FunFam" id="3.30.230.10:FF:000004">
    <property type="entry name" value="40S ribosomal protein S2"/>
    <property type="match status" value="1"/>
</dbReference>
<evidence type="ECO:0000256" key="5">
    <source>
        <dbReference type="ARBA" id="ARBA00023274"/>
    </source>
</evidence>